<dbReference type="AlphaFoldDB" id="A0A8U0NK34"/>
<dbReference type="GO" id="GO:0005634">
    <property type="term" value="C:nucleus"/>
    <property type="evidence" value="ECO:0007669"/>
    <property type="project" value="InterPro"/>
</dbReference>
<feature type="compositionally biased region" description="Low complexity" evidence="1">
    <location>
        <begin position="115"/>
        <end position="126"/>
    </location>
</feature>
<dbReference type="CTD" id="101648629"/>
<feature type="compositionally biased region" description="Basic residues" evidence="1">
    <location>
        <begin position="147"/>
        <end position="162"/>
    </location>
</feature>
<name>A0A8U0NK34_MUSPF</name>
<dbReference type="Proteomes" id="UP000000715">
    <property type="component" value="Unplaced"/>
</dbReference>
<dbReference type="OrthoDB" id="9485859at2759"/>
<dbReference type="RefSeq" id="XP_012903184.1">
    <property type="nucleotide sequence ID" value="XM_013047730.2"/>
</dbReference>
<gene>
    <name evidence="3" type="primary">CUNH19orf33</name>
</gene>
<evidence type="ECO:0000256" key="1">
    <source>
        <dbReference type="SAM" id="MobiDB-lite"/>
    </source>
</evidence>
<dbReference type="Pfam" id="PF15761">
    <property type="entry name" value="IMUP"/>
    <property type="match status" value="1"/>
</dbReference>
<organism evidence="2 3">
    <name type="scientific">Mustela putorius furo</name>
    <name type="common">European domestic ferret</name>
    <name type="synonym">Mustela furo</name>
    <dbReference type="NCBI Taxonomy" id="9669"/>
    <lineage>
        <taxon>Eukaryota</taxon>
        <taxon>Metazoa</taxon>
        <taxon>Chordata</taxon>
        <taxon>Craniata</taxon>
        <taxon>Vertebrata</taxon>
        <taxon>Euteleostomi</taxon>
        <taxon>Mammalia</taxon>
        <taxon>Eutheria</taxon>
        <taxon>Laurasiatheria</taxon>
        <taxon>Carnivora</taxon>
        <taxon>Caniformia</taxon>
        <taxon>Musteloidea</taxon>
        <taxon>Mustelidae</taxon>
        <taxon>Mustelinae</taxon>
        <taxon>Mustela</taxon>
    </lineage>
</organism>
<feature type="region of interest" description="Disordered" evidence="1">
    <location>
        <begin position="101"/>
        <end position="168"/>
    </location>
</feature>
<evidence type="ECO:0000313" key="2">
    <source>
        <dbReference type="Proteomes" id="UP000000715"/>
    </source>
</evidence>
<reference evidence="3" key="1">
    <citation type="submission" date="2025-08" db="UniProtKB">
        <authorList>
            <consortium name="RefSeq"/>
        </authorList>
    </citation>
    <scope>IDENTIFICATION</scope>
    <source>
        <tissue evidence="3">Brain</tissue>
    </source>
</reference>
<evidence type="ECO:0000313" key="3">
    <source>
        <dbReference type="RefSeq" id="XP_012903184.1"/>
    </source>
</evidence>
<dbReference type="GeneID" id="101689785"/>
<sequence length="168" mass="18164">MTASALSPDIYSCPHSTPPHWPRLTRWKFSNQLSTHPISHRKKCWVVLGRGYESRLRTLTQVGWGSSEVPGQAVPAAPPLVLPPALRALAVLPTDLLSPPWSSIWPQGHGHRSSSDSSSSSGSSSDSDMEGKPHAAASQGHESTPAKVKKPKVKKKKQKKGKAKETSH</sequence>
<dbReference type="InterPro" id="IPR026621">
    <property type="entry name" value="IMUP"/>
</dbReference>
<keyword evidence="2" id="KW-1185">Reference proteome</keyword>
<accession>A0A8U0NK34</accession>
<proteinExistence type="predicted"/>
<protein>
    <submittedName>
        <fullName evidence="3">Immortalization up-regulated protein isoform X1</fullName>
    </submittedName>
</protein>